<dbReference type="InterPro" id="IPR007259">
    <property type="entry name" value="GCP"/>
</dbReference>
<keyword evidence="3 5" id="KW-0493">Microtubule</keyword>
<evidence type="ECO:0000256" key="5">
    <source>
        <dbReference type="RuleBase" id="RU363050"/>
    </source>
</evidence>
<feature type="domain" description="Gamma tubulin complex component protein N-terminal" evidence="7">
    <location>
        <begin position="3"/>
        <end position="214"/>
    </location>
</feature>
<dbReference type="PANTHER" id="PTHR19302:SF27">
    <property type="entry name" value="GAMMA-TUBULIN COMPLEX COMPONENT 4"/>
    <property type="match status" value="1"/>
</dbReference>
<keyword evidence="2 5" id="KW-0963">Cytoplasm</keyword>
<dbReference type="GO" id="GO:0051225">
    <property type="term" value="P:spindle assembly"/>
    <property type="evidence" value="ECO:0007669"/>
    <property type="project" value="TreeGrafter"/>
</dbReference>
<feature type="region of interest" description="Disordered" evidence="6">
    <location>
        <begin position="274"/>
        <end position="301"/>
    </location>
</feature>
<dbReference type="GO" id="GO:0005874">
    <property type="term" value="C:microtubule"/>
    <property type="evidence" value="ECO:0007669"/>
    <property type="project" value="UniProtKB-KW"/>
</dbReference>
<keyword evidence="4 5" id="KW-0206">Cytoskeleton</keyword>
<evidence type="ECO:0000256" key="3">
    <source>
        <dbReference type="ARBA" id="ARBA00022701"/>
    </source>
</evidence>
<comment type="similarity">
    <text evidence="5">Belongs to the TUBGCP family.</text>
</comment>
<dbReference type="GeneTree" id="ENSGT00940000174519"/>
<evidence type="ECO:0000313" key="9">
    <source>
        <dbReference type="Proteomes" id="UP000694385"/>
    </source>
</evidence>
<reference evidence="8" key="1">
    <citation type="submission" date="2025-08" db="UniProtKB">
        <authorList>
            <consortium name="Ensembl"/>
        </authorList>
    </citation>
    <scope>IDENTIFICATION</scope>
</reference>
<accession>A0A8C5KHQ8</accession>
<dbReference type="InterPro" id="IPR042241">
    <property type="entry name" value="GCP_C_sf"/>
</dbReference>
<reference evidence="8" key="2">
    <citation type="submission" date="2025-09" db="UniProtKB">
        <authorList>
            <consortium name="Ensembl"/>
        </authorList>
    </citation>
    <scope>IDENTIFICATION</scope>
</reference>
<evidence type="ECO:0000313" key="8">
    <source>
        <dbReference type="Ensembl" id="ENSJJAP00000009264.1"/>
    </source>
</evidence>
<dbReference type="GO" id="GO:0043015">
    <property type="term" value="F:gamma-tubulin binding"/>
    <property type="evidence" value="ECO:0007669"/>
    <property type="project" value="InterPro"/>
</dbReference>
<evidence type="ECO:0000256" key="6">
    <source>
        <dbReference type="SAM" id="MobiDB-lite"/>
    </source>
</evidence>
<dbReference type="GO" id="GO:0000278">
    <property type="term" value="P:mitotic cell cycle"/>
    <property type="evidence" value="ECO:0007669"/>
    <property type="project" value="TreeGrafter"/>
</dbReference>
<organism evidence="8 9">
    <name type="scientific">Jaculus jaculus</name>
    <name type="common">Lesser Egyptian jerboa</name>
    <dbReference type="NCBI Taxonomy" id="51337"/>
    <lineage>
        <taxon>Eukaryota</taxon>
        <taxon>Metazoa</taxon>
        <taxon>Chordata</taxon>
        <taxon>Craniata</taxon>
        <taxon>Vertebrata</taxon>
        <taxon>Euteleostomi</taxon>
        <taxon>Mammalia</taxon>
        <taxon>Eutheria</taxon>
        <taxon>Euarchontoglires</taxon>
        <taxon>Glires</taxon>
        <taxon>Rodentia</taxon>
        <taxon>Myomorpha</taxon>
        <taxon>Dipodoidea</taxon>
        <taxon>Dipodidae</taxon>
        <taxon>Dipodinae</taxon>
        <taxon>Jaculus</taxon>
    </lineage>
</organism>
<keyword evidence="9" id="KW-1185">Reference proteome</keyword>
<dbReference type="GO" id="GO:0051321">
    <property type="term" value="P:meiotic cell cycle"/>
    <property type="evidence" value="ECO:0007669"/>
    <property type="project" value="TreeGrafter"/>
</dbReference>
<dbReference type="Ensembl" id="ENSJJAT00000015710.1">
    <property type="protein sequence ID" value="ENSJJAP00000009264.1"/>
    <property type="gene ID" value="ENSJJAG00000013190.1"/>
</dbReference>
<feature type="region of interest" description="Disordered" evidence="6">
    <location>
        <begin position="73"/>
        <end position="92"/>
    </location>
</feature>
<dbReference type="OMA" id="QLTIECH"/>
<protein>
    <recommendedName>
        <fullName evidence="5">Gamma-tubulin complex component</fullName>
    </recommendedName>
</protein>
<dbReference type="GO" id="GO:0051011">
    <property type="term" value="F:microtubule minus-end binding"/>
    <property type="evidence" value="ECO:0007669"/>
    <property type="project" value="TreeGrafter"/>
</dbReference>
<proteinExistence type="inferred from homology"/>
<dbReference type="Gene3D" id="1.20.120.1900">
    <property type="entry name" value="Gamma-tubulin complex, C-terminal domain"/>
    <property type="match status" value="1"/>
</dbReference>
<evidence type="ECO:0000256" key="1">
    <source>
        <dbReference type="ARBA" id="ARBA00004267"/>
    </source>
</evidence>
<evidence type="ECO:0000256" key="4">
    <source>
        <dbReference type="ARBA" id="ARBA00023212"/>
    </source>
</evidence>
<dbReference type="GO" id="GO:0000922">
    <property type="term" value="C:spindle pole"/>
    <property type="evidence" value="ECO:0007669"/>
    <property type="project" value="InterPro"/>
</dbReference>
<dbReference type="InterPro" id="IPR041470">
    <property type="entry name" value="GCP_N"/>
</dbReference>
<sequence>MAVVQQVQSQKIHSCQILQTWDGEMLGGRGLPPVHSALEKVLAGLGRWLSLLAWMLHGLLLDQHKFFIKQGPSSGNVSARSEDDEEDLGIGGLAGKQLREPQDLRLIEEENILAPSLKQFSLRVEILPSYIPVRVAEKILFVGESVPMFDTQNVNLTRKGYILKNQDTFKKLFLFFCLFESDREKEQQPLLSLVDFEQVVDRIHSTLMAEESDLLGQLKIIQDLYLPGRGELFQAFIDTAQHMLKTLPTAVTVLLGDDHLLPRLQLTIECHGKEHKDATQAREGSSLETPPPPPRGESPASGWAALGLSYKEQWPLHILFTPAVSEKYILKQFKTLNST</sequence>
<comment type="function">
    <text evidence="5">Component of the gamma-tubulin ring complex (gTuRC) which mediates microtubule nucleation.</text>
</comment>
<comment type="subcellular location">
    <subcellularLocation>
        <location evidence="1 5">Cytoplasm</location>
        <location evidence="1 5">Cytoskeleton</location>
        <location evidence="1 5">Microtubule organizing center</location>
    </subcellularLocation>
</comment>
<dbReference type="Pfam" id="PF17681">
    <property type="entry name" value="GCP_N_terminal"/>
    <property type="match status" value="1"/>
</dbReference>
<dbReference type="AlphaFoldDB" id="A0A8C5KHQ8"/>
<dbReference type="PANTHER" id="PTHR19302">
    <property type="entry name" value="GAMMA TUBULIN COMPLEX PROTEIN"/>
    <property type="match status" value="1"/>
</dbReference>
<dbReference type="GO" id="GO:0007020">
    <property type="term" value="P:microtubule nucleation"/>
    <property type="evidence" value="ECO:0007669"/>
    <property type="project" value="InterPro"/>
</dbReference>
<evidence type="ECO:0000259" key="7">
    <source>
        <dbReference type="Pfam" id="PF17681"/>
    </source>
</evidence>
<dbReference type="GO" id="GO:0000930">
    <property type="term" value="C:gamma-tubulin complex"/>
    <property type="evidence" value="ECO:0007669"/>
    <property type="project" value="TreeGrafter"/>
</dbReference>
<dbReference type="Proteomes" id="UP000694385">
    <property type="component" value="Unassembled WGS sequence"/>
</dbReference>
<evidence type="ECO:0000256" key="2">
    <source>
        <dbReference type="ARBA" id="ARBA00022490"/>
    </source>
</evidence>
<name>A0A8C5KHQ8_JACJA</name>
<dbReference type="GO" id="GO:0031122">
    <property type="term" value="P:cytoplasmic microtubule organization"/>
    <property type="evidence" value="ECO:0007669"/>
    <property type="project" value="TreeGrafter"/>
</dbReference>